<keyword evidence="3" id="KW-1185">Reference proteome</keyword>
<dbReference type="EMBL" id="JBHUHX010000038">
    <property type="protein sequence ID" value="MFD2112872.1"/>
    <property type="molecule type" value="Genomic_DNA"/>
</dbReference>
<accession>A0ABW4Y9T3</accession>
<proteinExistence type="predicted"/>
<feature type="transmembrane region" description="Helical" evidence="1">
    <location>
        <begin position="30"/>
        <end position="49"/>
    </location>
</feature>
<keyword evidence="1" id="KW-0812">Transmembrane</keyword>
<protein>
    <recommendedName>
        <fullName evidence="4">DUF805 domain-containing protein</fullName>
    </recommendedName>
</protein>
<organism evidence="2 3">
    <name type="scientific">Thiorhodococcus fuscus</name>
    <dbReference type="NCBI Taxonomy" id="527200"/>
    <lineage>
        <taxon>Bacteria</taxon>
        <taxon>Pseudomonadati</taxon>
        <taxon>Pseudomonadota</taxon>
        <taxon>Gammaproteobacteria</taxon>
        <taxon>Chromatiales</taxon>
        <taxon>Chromatiaceae</taxon>
        <taxon>Thiorhodococcus</taxon>
    </lineage>
</organism>
<dbReference type="RefSeq" id="WP_043750496.1">
    <property type="nucleotide sequence ID" value="NZ_JBHUHX010000038.1"/>
</dbReference>
<keyword evidence="1" id="KW-0472">Membrane</keyword>
<dbReference type="Proteomes" id="UP001597337">
    <property type="component" value="Unassembled WGS sequence"/>
</dbReference>
<evidence type="ECO:0000313" key="3">
    <source>
        <dbReference type="Proteomes" id="UP001597337"/>
    </source>
</evidence>
<comment type="caution">
    <text evidence="2">The sequence shown here is derived from an EMBL/GenBank/DDBJ whole genome shotgun (WGS) entry which is preliminary data.</text>
</comment>
<evidence type="ECO:0000256" key="1">
    <source>
        <dbReference type="SAM" id="Phobius"/>
    </source>
</evidence>
<reference evidence="3" key="1">
    <citation type="journal article" date="2019" name="Int. J. Syst. Evol. Microbiol.">
        <title>The Global Catalogue of Microorganisms (GCM) 10K type strain sequencing project: providing services to taxonomists for standard genome sequencing and annotation.</title>
        <authorList>
            <consortium name="The Broad Institute Genomics Platform"/>
            <consortium name="The Broad Institute Genome Sequencing Center for Infectious Disease"/>
            <person name="Wu L."/>
            <person name="Ma J."/>
        </authorList>
    </citation>
    <scope>NUCLEOTIDE SEQUENCE [LARGE SCALE GENOMIC DNA]</scope>
    <source>
        <strain evidence="3">KACC 12597</strain>
    </source>
</reference>
<name>A0ABW4Y9T3_9GAMM</name>
<evidence type="ECO:0000313" key="2">
    <source>
        <dbReference type="EMBL" id="MFD2112872.1"/>
    </source>
</evidence>
<evidence type="ECO:0008006" key="4">
    <source>
        <dbReference type="Google" id="ProtNLM"/>
    </source>
</evidence>
<keyword evidence="1" id="KW-1133">Transmembrane helix</keyword>
<sequence>MYLILVILYVAFCVYVGVLGRDRIIGFSGTFLLSLMISPIVMALVVLLTSPKDMQGSAKSPMPPRQARKR</sequence>
<gene>
    <name evidence="2" type="ORF">ACFSJC_13570</name>
</gene>